<dbReference type="Pfam" id="PF13181">
    <property type="entry name" value="TPR_8"/>
    <property type="match status" value="1"/>
</dbReference>
<dbReference type="STRING" id="199890.A0A182PEH1"/>
<dbReference type="Proteomes" id="UP000075885">
    <property type="component" value="Unassembled WGS sequence"/>
</dbReference>
<evidence type="ECO:0008006" key="7">
    <source>
        <dbReference type="Google" id="ProtNLM"/>
    </source>
</evidence>
<keyword evidence="6" id="KW-1185">Reference proteome</keyword>
<proteinExistence type="predicted"/>
<dbReference type="PROSITE" id="PS50005">
    <property type="entry name" value="TPR"/>
    <property type="match status" value="2"/>
</dbReference>
<evidence type="ECO:0000313" key="6">
    <source>
        <dbReference type="Proteomes" id="UP000075885"/>
    </source>
</evidence>
<dbReference type="PIRSF" id="PIRSF000422">
    <property type="entry name" value="N-terminal-AcTrfase-A_aux_su"/>
    <property type="match status" value="1"/>
</dbReference>
<feature type="region of interest" description="Disordered" evidence="4">
    <location>
        <begin position="917"/>
        <end position="944"/>
    </location>
</feature>
<dbReference type="Gene3D" id="1.25.40.1040">
    <property type="match status" value="1"/>
</dbReference>
<protein>
    <recommendedName>
        <fullName evidence="7">N-alpha-acetyltransferase 15, NatA auxiliary subunit</fullName>
    </recommendedName>
</protein>
<feature type="repeat" description="TPR" evidence="3">
    <location>
        <begin position="255"/>
        <end position="288"/>
    </location>
</feature>
<dbReference type="PANTHER" id="PTHR22767:SF2">
    <property type="entry name" value="N(ALPHA)-ACETYLTRANSFERASE 15_16, ISOFORM A"/>
    <property type="match status" value="1"/>
</dbReference>
<evidence type="ECO:0000256" key="2">
    <source>
        <dbReference type="ARBA" id="ARBA00022803"/>
    </source>
</evidence>
<feature type="repeat" description="TPR" evidence="3">
    <location>
        <begin position="113"/>
        <end position="146"/>
    </location>
</feature>
<dbReference type="GO" id="GO:0031415">
    <property type="term" value="C:NatA complex"/>
    <property type="evidence" value="ECO:0007669"/>
    <property type="project" value="TreeGrafter"/>
</dbReference>
<keyword evidence="1" id="KW-0677">Repeat</keyword>
<accession>A0A182PEH1</accession>
<evidence type="ECO:0000256" key="3">
    <source>
        <dbReference type="PROSITE-ProRule" id="PRU00339"/>
    </source>
</evidence>
<feature type="compositionally biased region" description="Basic residues" evidence="4">
    <location>
        <begin position="630"/>
        <end position="639"/>
    </location>
</feature>
<dbReference type="InterPro" id="IPR011990">
    <property type="entry name" value="TPR-like_helical_dom_sf"/>
</dbReference>
<dbReference type="PANTHER" id="PTHR22767">
    <property type="entry name" value="N-TERMINAL ACETYLTRANSFERASE-RELATED"/>
    <property type="match status" value="1"/>
</dbReference>
<name>A0A182PEH1_9DIPT</name>
<dbReference type="InterPro" id="IPR019734">
    <property type="entry name" value="TPR_rpt"/>
</dbReference>
<evidence type="ECO:0000256" key="1">
    <source>
        <dbReference type="ARBA" id="ARBA00022737"/>
    </source>
</evidence>
<dbReference type="SUPFAM" id="SSF48452">
    <property type="entry name" value="TPR-like"/>
    <property type="match status" value="1"/>
</dbReference>
<dbReference type="SMART" id="SM00028">
    <property type="entry name" value="TPR"/>
    <property type="match status" value="6"/>
</dbReference>
<dbReference type="InterPro" id="IPR021183">
    <property type="entry name" value="NatA_aux_su"/>
</dbReference>
<dbReference type="Pfam" id="PF12569">
    <property type="entry name" value="NatA_aux_su"/>
    <property type="match status" value="1"/>
</dbReference>
<dbReference type="VEuPathDB" id="VectorBase:AEPI005326"/>
<dbReference type="EnsemblMetazoa" id="AEPI005326-RA">
    <property type="protein sequence ID" value="AEPI005326-PA"/>
    <property type="gene ID" value="AEPI005326"/>
</dbReference>
<dbReference type="AlphaFoldDB" id="A0A182PEH1"/>
<evidence type="ECO:0000256" key="4">
    <source>
        <dbReference type="SAM" id="MobiDB-lite"/>
    </source>
</evidence>
<sequence>VPVVLRRPWCDSFIAERGYFGNGTRTRSDTAKMPSSDPLPPKESALFRKILKCYEMKQYKNGLKLAKQILSNPKFTEHGETLAMKGLTLNCLGRKDEAYEHVRRGLRNDLKSHVCWHVYGLLQRSDKKYDEAIKCYRNALKWEKDNIQILRDLSLLQIQMRDLEGYRETRHQLFKLRPSQHASWIGFAMSYHLLGDFETAMNILETFLSSQTMDTFDYKHSELLLYQNSVIQEAGNHEQALQHLKDCGSQILDKLAVQESKGALCLKLGRHEEAIPIYKGLIERNPDNTEYYRKLMEARKLSEPAELIEAYRAMQEEFPQSFCARRLPLDIATGDTFKTLVDEHLRRNLRKGVPPLFVNLRSLYRDAEKVKIIGKLVECYYQNLMSSGYFSAEDAANPDVRKEPASALLWTMYYLAQHYDHLRESEKALDFINAAIEHTPTLIELFVTKGRIYKHAGDVLEAVKWLDEAQSLDTADRYINSKCAKYMLRANQIKEAEEICAKFTREGVSAMENLNEMQCMWFQTECALAYQRLEKWGDALKKCHEVDRHLAEIIEDQFDFHTYCMRKMTLRSYVGLLRLEDVLRRHPFYFKAAKSAIEVYLRLFDKPLAAESAVEELDIENLPAPELKKLRNKQRKAQKKKAEQENAQSKENQKKEQHNKKQLYQDGDPEAPQLDELIPEKLARPDDPLEKAIEFLKPLQLLAKDNIETHLMAFEIYLRRNKLLLMLQSLKRARKIDASNATLHSCIVRFHQVLEQRLASTGDTAVDPSVRIVIDRERENLFHGQSNAVSLNDAYLKASGDDCDAVYEAAKIMYTLDEKRRDEAINLLHATVVNKKIPLEKATKMFLLLKSGYFGECDKHLAAFKQLCQKRYPLAVVFADVTATPVATLTTTQSSNAENTQTTVTDSGSNCCVMATSEQQTPGKQALADKSAKKQKNGPEIKAN</sequence>
<reference evidence="6" key="1">
    <citation type="submission" date="2013-03" db="EMBL/GenBank/DDBJ databases">
        <title>The Genome Sequence of Anopheles epiroticus epiroticus2.</title>
        <authorList>
            <consortium name="The Broad Institute Genomics Platform"/>
            <person name="Neafsey D.E."/>
            <person name="Howell P."/>
            <person name="Walker B."/>
            <person name="Young S.K."/>
            <person name="Zeng Q."/>
            <person name="Gargeya S."/>
            <person name="Fitzgerald M."/>
            <person name="Haas B."/>
            <person name="Abouelleil A."/>
            <person name="Allen A.W."/>
            <person name="Alvarado L."/>
            <person name="Arachchi H.M."/>
            <person name="Berlin A.M."/>
            <person name="Chapman S.B."/>
            <person name="Gainer-Dewar J."/>
            <person name="Goldberg J."/>
            <person name="Griggs A."/>
            <person name="Gujja S."/>
            <person name="Hansen M."/>
            <person name="Howarth C."/>
            <person name="Imamovic A."/>
            <person name="Ireland A."/>
            <person name="Larimer J."/>
            <person name="McCowan C."/>
            <person name="Murphy C."/>
            <person name="Pearson M."/>
            <person name="Poon T.W."/>
            <person name="Priest M."/>
            <person name="Roberts A."/>
            <person name="Saif S."/>
            <person name="Shea T."/>
            <person name="Sisk P."/>
            <person name="Sykes S."/>
            <person name="Wortman J."/>
            <person name="Nusbaum C."/>
            <person name="Birren B."/>
        </authorList>
    </citation>
    <scope>NUCLEOTIDE SEQUENCE [LARGE SCALE GENOMIC DNA]</scope>
    <source>
        <strain evidence="6">Epiroticus2</strain>
    </source>
</reference>
<feature type="region of interest" description="Disordered" evidence="4">
    <location>
        <begin position="628"/>
        <end position="676"/>
    </location>
</feature>
<dbReference type="Gene3D" id="1.25.40.1010">
    <property type="match status" value="1"/>
</dbReference>
<evidence type="ECO:0000313" key="5">
    <source>
        <dbReference type="EnsemblMetazoa" id="AEPI005326-PA"/>
    </source>
</evidence>
<reference evidence="5" key="2">
    <citation type="submission" date="2020-05" db="UniProtKB">
        <authorList>
            <consortium name="EnsemblMetazoa"/>
        </authorList>
    </citation>
    <scope>IDENTIFICATION</scope>
    <source>
        <strain evidence="5">Epiroticus2</strain>
    </source>
</reference>
<dbReference type="FunFam" id="1.25.40.1040:FF:000003">
    <property type="entry name" value="N-terminal acetyltransferase A, auxiliary subunit"/>
    <property type="match status" value="1"/>
</dbReference>
<organism evidence="5 6">
    <name type="scientific">Anopheles epiroticus</name>
    <dbReference type="NCBI Taxonomy" id="199890"/>
    <lineage>
        <taxon>Eukaryota</taxon>
        <taxon>Metazoa</taxon>
        <taxon>Ecdysozoa</taxon>
        <taxon>Arthropoda</taxon>
        <taxon>Hexapoda</taxon>
        <taxon>Insecta</taxon>
        <taxon>Pterygota</taxon>
        <taxon>Neoptera</taxon>
        <taxon>Endopterygota</taxon>
        <taxon>Diptera</taxon>
        <taxon>Nematocera</taxon>
        <taxon>Culicoidea</taxon>
        <taxon>Culicidae</taxon>
        <taxon>Anophelinae</taxon>
        <taxon>Anopheles</taxon>
    </lineage>
</organism>
<keyword evidence="2 3" id="KW-0802">TPR repeat</keyword>